<name>A0ACD4NJW3_9HYPH</name>
<evidence type="ECO:0000313" key="2">
    <source>
        <dbReference type="Proteomes" id="UP001163223"/>
    </source>
</evidence>
<proteinExistence type="predicted"/>
<gene>
    <name evidence="1" type="primary">rnk</name>
    <name evidence="1" type="ORF">OXU80_20260</name>
</gene>
<evidence type="ECO:0000313" key="1">
    <source>
        <dbReference type="EMBL" id="WAJ27168.1"/>
    </source>
</evidence>
<reference evidence="1" key="1">
    <citation type="submission" date="2022-11" db="EMBL/GenBank/DDBJ databases">
        <title>beta-Carotene-producing bacterium, Jeongeuplla avenae sp. nov., alleviates the salt stress of Arabidopsis seedlings.</title>
        <authorList>
            <person name="Jiang L."/>
            <person name="Lee J."/>
        </authorList>
    </citation>
    <scope>NUCLEOTIDE SEQUENCE</scope>
    <source>
        <strain evidence="1">DY_R2A_6</strain>
    </source>
</reference>
<keyword evidence="1" id="KW-0418">Kinase</keyword>
<dbReference type="Proteomes" id="UP001163223">
    <property type="component" value="Chromosome"/>
</dbReference>
<organism evidence="1 2">
    <name type="scientific">Antarcticirhabdus aurantiaca</name>
    <dbReference type="NCBI Taxonomy" id="2606717"/>
    <lineage>
        <taxon>Bacteria</taxon>
        <taxon>Pseudomonadati</taxon>
        <taxon>Pseudomonadota</taxon>
        <taxon>Alphaproteobacteria</taxon>
        <taxon>Hyphomicrobiales</taxon>
        <taxon>Aurantimonadaceae</taxon>
        <taxon>Antarcticirhabdus</taxon>
    </lineage>
</organism>
<protein>
    <submittedName>
        <fullName evidence="1">Nucleoside diphosphate kinase regulator</fullName>
    </submittedName>
</protein>
<sequence>MRPEAGAVDHVTSITISAAANARGGAFVRRRSLRPAQQALPYDYRNLPMSQSSSSRLPKIIITEPEFESLSRIANAALDALPDVAEELLRELERARVVAEKAAKPDVVRMNSTILYRQEDGIERRVTLVYPAAADISQGRVSIMTPIGTALIGLGQGQSIAWTNRTGKRQELTVLAVEPPPVDHT</sequence>
<keyword evidence="1" id="KW-0808">Transferase</keyword>
<keyword evidence="2" id="KW-1185">Reference proteome</keyword>
<dbReference type="EMBL" id="CP113520">
    <property type="protein sequence ID" value="WAJ27168.1"/>
    <property type="molecule type" value="Genomic_DNA"/>
</dbReference>
<accession>A0ACD4NJW3</accession>